<dbReference type="InterPro" id="IPR008906">
    <property type="entry name" value="HATC_C_dom"/>
</dbReference>
<sequence>MPRKSELEMYLDEPKLDKNSELDILQYWKINQFRFPRVSRMAVDVLCILISIVASKFTFSNGGRLLDQYRSVLKHDIVEALVCTKDWLYNDQGNLFVNYHTTHYTSTRMVKFLLKFIFQLNCCFVNIYIYI</sequence>
<dbReference type="GO" id="GO:0046983">
    <property type="term" value="F:protein dimerization activity"/>
    <property type="evidence" value="ECO:0007669"/>
    <property type="project" value="InterPro"/>
</dbReference>
<organism evidence="2 3">
    <name type="scientific">Dendrobium catenatum</name>
    <dbReference type="NCBI Taxonomy" id="906689"/>
    <lineage>
        <taxon>Eukaryota</taxon>
        <taxon>Viridiplantae</taxon>
        <taxon>Streptophyta</taxon>
        <taxon>Embryophyta</taxon>
        <taxon>Tracheophyta</taxon>
        <taxon>Spermatophyta</taxon>
        <taxon>Magnoliopsida</taxon>
        <taxon>Liliopsida</taxon>
        <taxon>Asparagales</taxon>
        <taxon>Orchidaceae</taxon>
        <taxon>Epidendroideae</taxon>
        <taxon>Malaxideae</taxon>
        <taxon>Dendrobiinae</taxon>
        <taxon>Dendrobium</taxon>
    </lineage>
</organism>
<dbReference type="Proteomes" id="UP000233837">
    <property type="component" value="Unassembled WGS sequence"/>
</dbReference>
<dbReference type="Pfam" id="PF05699">
    <property type="entry name" value="Dimer_Tnp_hAT"/>
    <property type="match status" value="1"/>
</dbReference>
<reference evidence="2 3" key="1">
    <citation type="journal article" date="2016" name="Sci. Rep.">
        <title>The Dendrobium catenatum Lindl. genome sequence provides insights into polysaccharide synthase, floral development and adaptive evolution.</title>
        <authorList>
            <person name="Zhang G.Q."/>
            <person name="Xu Q."/>
            <person name="Bian C."/>
            <person name="Tsai W.C."/>
            <person name="Yeh C.M."/>
            <person name="Liu K.W."/>
            <person name="Yoshida K."/>
            <person name="Zhang L.S."/>
            <person name="Chang S.B."/>
            <person name="Chen F."/>
            <person name="Shi Y."/>
            <person name="Su Y.Y."/>
            <person name="Zhang Y.Q."/>
            <person name="Chen L.J."/>
            <person name="Yin Y."/>
            <person name="Lin M."/>
            <person name="Huang H."/>
            <person name="Deng H."/>
            <person name="Wang Z.W."/>
            <person name="Zhu S.L."/>
            <person name="Zhao X."/>
            <person name="Deng C."/>
            <person name="Niu S.C."/>
            <person name="Huang J."/>
            <person name="Wang M."/>
            <person name="Liu G.H."/>
            <person name="Yang H.J."/>
            <person name="Xiao X.J."/>
            <person name="Hsiao Y.Y."/>
            <person name="Wu W.L."/>
            <person name="Chen Y.Y."/>
            <person name="Mitsuda N."/>
            <person name="Ohme-Takagi M."/>
            <person name="Luo Y.B."/>
            <person name="Van de Peer Y."/>
            <person name="Liu Z.J."/>
        </authorList>
    </citation>
    <scope>NUCLEOTIDE SEQUENCE [LARGE SCALE GENOMIC DNA]</scope>
    <source>
        <tissue evidence="2">The whole plant</tissue>
    </source>
</reference>
<dbReference type="SUPFAM" id="SSF53098">
    <property type="entry name" value="Ribonuclease H-like"/>
    <property type="match status" value="1"/>
</dbReference>
<feature type="domain" description="HAT C-terminal dimerisation" evidence="1">
    <location>
        <begin position="6"/>
        <end position="88"/>
    </location>
</feature>
<keyword evidence="3" id="KW-1185">Reference proteome</keyword>
<reference evidence="2 3" key="2">
    <citation type="journal article" date="2017" name="Nature">
        <title>The Apostasia genome and the evolution of orchids.</title>
        <authorList>
            <person name="Zhang G.Q."/>
            <person name="Liu K.W."/>
            <person name="Li Z."/>
            <person name="Lohaus R."/>
            <person name="Hsiao Y.Y."/>
            <person name="Niu S.C."/>
            <person name="Wang J.Y."/>
            <person name="Lin Y.C."/>
            <person name="Xu Q."/>
            <person name="Chen L.J."/>
            <person name="Yoshida K."/>
            <person name="Fujiwara S."/>
            <person name="Wang Z.W."/>
            <person name="Zhang Y.Q."/>
            <person name="Mitsuda N."/>
            <person name="Wang M."/>
            <person name="Liu G.H."/>
            <person name="Pecoraro L."/>
            <person name="Huang H.X."/>
            <person name="Xiao X.J."/>
            <person name="Lin M."/>
            <person name="Wu X.Y."/>
            <person name="Wu W.L."/>
            <person name="Chen Y.Y."/>
            <person name="Chang S.B."/>
            <person name="Sakamoto S."/>
            <person name="Ohme-Takagi M."/>
            <person name="Yagi M."/>
            <person name="Zeng S.J."/>
            <person name="Shen C.Y."/>
            <person name="Yeh C.M."/>
            <person name="Luo Y.B."/>
            <person name="Tsai W.C."/>
            <person name="Van de Peer Y."/>
            <person name="Liu Z.J."/>
        </authorList>
    </citation>
    <scope>NUCLEOTIDE SEQUENCE [LARGE SCALE GENOMIC DNA]</scope>
    <source>
        <tissue evidence="2">The whole plant</tissue>
    </source>
</reference>
<proteinExistence type="predicted"/>
<evidence type="ECO:0000313" key="2">
    <source>
        <dbReference type="EMBL" id="PKU74794.1"/>
    </source>
</evidence>
<dbReference type="InterPro" id="IPR012337">
    <property type="entry name" value="RNaseH-like_sf"/>
</dbReference>
<accession>A0A2I0WGJ9</accession>
<name>A0A2I0WGJ9_9ASPA</name>
<dbReference type="EMBL" id="KZ502668">
    <property type="protein sequence ID" value="PKU74794.1"/>
    <property type="molecule type" value="Genomic_DNA"/>
</dbReference>
<protein>
    <submittedName>
        <fullName evidence="2">AC transposase</fullName>
    </submittedName>
</protein>
<evidence type="ECO:0000259" key="1">
    <source>
        <dbReference type="Pfam" id="PF05699"/>
    </source>
</evidence>
<dbReference type="AlphaFoldDB" id="A0A2I0WGJ9"/>
<gene>
    <name evidence="2" type="ORF">MA16_Dca004985</name>
</gene>
<evidence type="ECO:0000313" key="3">
    <source>
        <dbReference type="Proteomes" id="UP000233837"/>
    </source>
</evidence>
<dbReference type="PANTHER" id="PTHR23272:SF184">
    <property type="entry name" value="OS03G0311250 PROTEIN"/>
    <property type="match status" value="1"/>
</dbReference>
<dbReference type="STRING" id="906689.A0A2I0WGJ9"/>
<dbReference type="PANTHER" id="PTHR23272">
    <property type="entry name" value="BED FINGER-RELATED"/>
    <property type="match status" value="1"/>
</dbReference>